<name>A0ABU5V8A1_9GAMM</name>
<evidence type="ECO:0008006" key="4">
    <source>
        <dbReference type="Google" id="ProtNLM"/>
    </source>
</evidence>
<keyword evidence="1" id="KW-0472">Membrane</keyword>
<sequence>MPGPLPPPLTRPQPPAPNRRVWLLIGLAGSVSAALVVSYIGLAVVPQFESVYRSFGAQMPATSQLFMRFFGLAWLLPAGVLAIGRCWPRPNAPVIAGVLGLVAPFVAVPVALLLIYLPLFRLADV</sequence>
<organism evidence="2 3">
    <name type="scientific">Stenotrophomonas capsici</name>
    <dbReference type="NCBI Taxonomy" id="3110230"/>
    <lineage>
        <taxon>Bacteria</taxon>
        <taxon>Pseudomonadati</taxon>
        <taxon>Pseudomonadota</taxon>
        <taxon>Gammaproteobacteria</taxon>
        <taxon>Lysobacterales</taxon>
        <taxon>Lysobacteraceae</taxon>
        <taxon>Stenotrophomonas</taxon>
    </lineage>
</organism>
<dbReference type="EMBL" id="JAYFUH010000234">
    <property type="protein sequence ID" value="MEA5668265.1"/>
    <property type="molecule type" value="Genomic_DNA"/>
</dbReference>
<evidence type="ECO:0000313" key="2">
    <source>
        <dbReference type="EMBL" id="MEA5668265.1"/>
    </source>
</evidence>
<keyword evidence="3" id="KW-1185">Reference proteome</keyword>
<dbReference type="RefSeq" id="WP_132862388.1">
    <property type="nucleotide sequence ID" value="NZ_JAYFUH010000234.1"/>
</dbReference>
<reference evidence="2 3" key="1">
    <citation type="submission" date="2023-12" db="EMBL/GenBank/DDBJ databases">
        <title>Stenotrophomonas guangdongensis sp. nov., isolated from wilted pepper plants (Capsicum annuum).</title>
        <authorList>
            <person name="Qiu M."/>
            <person name="Li Y."/>
            <person name="Liu Q."/>
            <person name="Zhang X."/>
            <person name="Huang Y."/>
            <person name="Guo R."/>
            <person name="Hu M."/>
            <person name="Zhou J."/>
            <person name="Zhou X."/>
        </authorList>
    </citation>
    <scope>NUCLEOTIDE SEQUENCE [LARGE SCALE GENOMIC DNA]</scope>
    <source>
        <strain evidence="2 3">MH1</strain>
    </source>
</reference>
<dbReference type="Proteomes" id="UP001301653">
    <property type="component" value="Unassembled WGS sequence"/>
</dbReference>
<gene>
    <name evidence="2" type="ORF">VA603_12020</name>
</gene>
<proteinExistence type="predicted"/>
<evidence type="ECO:0000313" key="3">
    <source>
        <dbReference type="Proteomes" id="UP001301653"/>
    </source>
</evidence>
<feature type="transmembrane region" description="Helical" evidence="1">
    <location>
        <begin position="21"/>
        <end position="45"/>
    </location>
</feature>
<protein>
    <recommendedName>
        <fullName evidence="4">Transmembrane protein</fullName>
    </recommendedName>
</protein>
<accession>A0ABU5V8A1</accession>
<keyword evidence="1" id="KW-1133">Transmembrane helix</keyword>
<comment type="caution">
    <text evidence="2">The sequence shown here is derived from an EMBL/GenBank/DDBJ whole genome shotgun (WGS) entry which is preliminary data.</text>
</comment>
<feature type="transmembrane region" description="Helical" evidence="1">
    <location>
        <begin position="65"/>
        <end position="83"/>
    </location>
</feature>
<evidence type="ECO:0000256" key="1">
    <source>
        <dbReference type="SAM" id="Phobius"/>
    </source>
</evidence>
<keyword evidence="1" id="KW-0812">Transmembrane</keyword>
<feature type="transmembrane region" description="Helical" evidence="1">
    <location>
        <begin position="95"/>
        <end position="119"/>
    </location>
</feature>